<keyword evidence="2" id="KW-1133">Transmembrane helix</keyword>
<dbReference type="EMBL" id="BLPF01000001">
    <property type="protein sequence ID" value="GFJ77273.1"/>
    <property type="molecule type" value="Genomic_DNA"/>
</dbReference>
<evidence type="ECO:0000256" key="2">
    <source>
        <dbReference type="SAM" id="Phobius"/>
    </source>
</evidence>
<sequence>MSSPMDRRIAGRTSDAEASLDDTGSAPSPSLSTLRLWPIGVVIALAFVGVLGSAAILIVIGLRALGISGVAATDKASAATIFDLLKVVFATIAGSGGIVALVVAYRRQRVAEASNRLAEFSSTLENRKEDRERTRLLNERFATASAQLGDENAAVRLAGVYAMAGLADDWPAQRQTCIDVLCAYLRMPYPTKPPEDAKEALSWAHDREVRHTVIRVIAAHLRSTTSTWQGHDFDFTGVAFDGGDFTGAIFSGGRVRIGYSTFSAGRVDFRGAIFSGAVVHFGFAKFTGGLVDFRGAKFTDGRVDFGLAEIINGKLLFGREELDGAEISGGHLFFGDALLQGGEVDFTHAEFNSGVVDFGNARFKGTSVRCDNALFAGAAVDFSKIQLESTPPELGDPQVFREGLRRPIALQSPHAD</sequence>
<feature type="transmembrane region" description="Helical" evidence="2">
    <location>
        <begin position="84"/>
        <end position="105"/>
    </location>
</feature>
<evidence type="ECO:0008006" key="5">
    <source>
        <dbReference type="Google" id="ProtNLM"/>
    </source>
</evidence>
<organism evidence="3 4">
    <name type="scientific">Phytohabitans houttuyneae</name>
    <dbReference type="NCBI Taxonomy" id="1076126"/>
    <lineage>
        <taxon>Bacteria</taxon>
        <taxon>Bacillati</taxon>
        <taxon>Actinomycetota</taxon>
        <taxon>Actinomycetes</taxon>
        <taxon>Micromonosporales</taxon>
        <taxon>Micromonosporaceae</taxon>
    </lineage>
</organism>
<keyword evidence="4" id="KW-1185">Reference proteome</keyword>
<reference evidence="3 4" key="2">
    <citation type="submission" date="2020-03" db="EMBL/GenBank/DDBJ databases">
        <authorList>
            <person name="Ichikawa N."/>
            <person name="Kimura A."/>
            <person name="Kitahashi Y."/>
            <person name="Uohara A."/>
        </authorList>
    </citation>
    <scope>NUCLEOTIDE SEQUENCE [LARGE SCALE GENOMIC DNA]</scope>
    <source>
        <strain evidence="3 4">NBRC 108639</strain>
    </source>
</reference>
<evidence type="ECO:0000313" key="3">
    <source>
        <dbReference type="EMBL" id="GFJ77273.1"/>
    </source>
</evidence>
<proteinExistence type="predicted"/>
<protein>
    <recommendedName>
        <fullName evidence="5">Pentapeptide repeat-containing protein</fullName>
    </recommendedName>
</protein>
<keyword evidence="2" id="KW-0472">Membrane</keyword>
<dbReference type="AlphaFoldDB" id="A0A6V8JX19"/>
<accession>A0A6V8JX19</accession>
<comment type="caution">
    <text evidence="3">The sequence shown here is derived from an EMBL/GenBank/DDBJ whole genome shotgun (WGS) entry which is preliminary data.</text>
</comment>
<evidence type="ECO:0000256" key="1">
    <source>
        <dbReference type="SAM" id="MobiDB-lite"/>
    </source>
</evidence>
<dbReference type="Gene3D" id="2.160.20.80">
    <property type="entry name" value="E3 ubiquitin-protein ligase SopA"/>
    <property type="match status" value="1"/>
</dbReference>
<feature type="transmembrane region" description="Helical" evidence="2">
    <location>
        <begin position="36"/>
        <end position="64"/>
    </location>
</feature>
<feature type="region of interest" description="Disordered" evidence="1">
    <location>
        <begin position="1"/>
        <end position="29"/>
    </location>
</feature>
<gene>
    <name evidence="3" type="ORF">Phou_014530</name>
</gene>
<evidence type="ECO:0000313" key="4">
    <source>
        <dbReference type="Proteomes" id="UP000482800"/>
    </source>
</evidence>
<reference evidence="3 4" key="1">
    <citation type="submission" date="2020-03" db="EMBL/GenBank/DDBJ databases">
        <title>Whole genome shotgun sequence of Phytohabitans houttuyneae NBRC 108639.</title>
        <authorList>
            <person name="Komaki H."/>
            <person name="Tamura T."/>
        </authorList>
    </citation>
    <scope>NUCLEOTIDE SEQUENCE [LARGE SCALE GENOMIC DNA]</scope>
    <source>
        <strain evidence="3 4">NBRC 108639</strain>
    </source>
</reference>
<dbReference type="Proteomes" id="UP000482800">
    <property type="component" value="Unassembled WGS sequence"/>
</dbReference>
<name>A0A6V8JX19_9ACTN</name>
<keyword evidence="2" id="KW-0812">Transmembrane</keyword>